<evidence type="ECO:0000313" key="3">
    <source>
        <dbReference type="Proteomes" id="UP000235965"/>
    </source>
</evidence>
<comment type="caution">
    <text evidence="2">The sequence shown here is derived from an EMBL/GenBank/DDBJ whole genome shotgun (WGS) entry which is preliminary data.</text>
</comment>
<sequence>MITQNHLHQESVVSVVTSETTTLVPADVIVRHTNWEEDGGDASPVENTAGLAGYFTLTLETPGASPSCKKPLITKTRPQIIKKEETAPVAQQEKGEQDLVKVVTGGDTLSAVVCLEEGLADDDSWVEELDNTGSNHEDEEFATTTPTEEDSDSGDEVTLSSASAAASSSYSTDREEELRGYHRSAIDFTLHTIVEESCEESEVEQTPEEKRGKKQRPPSASELEKYFFYGL</sequence>
<name>A0A2J7QW63_9NEOP</name>
<keyword evidence="3" id="KW-1185">Reference proteome</keyword>
<evidence type="ECO:0000313" key="2">
    <source>
        <dbReference type="EMBL" id="PNF32814.1"/>
    </source>
</evidence>
<feature type="region of interest" description="Disordered" evidence="1">
    <location>
        <begin position="197"/>
        <end position="220"/>
    </location>
</feature>
<feature type="region of interest" description="Disordered" evidence="1">
    <location>
        <begin position="127"/>
        <end position="178"/>
    </location>
</feature>
<dbReference type="EMBL" id="NEVH01009768">
    <property type="protein sequence ID" value="PNF32814.1"/>
    <property type="molecule type" value="Genomic_DNA"/>
</dbReference>
<dbReference type="STRING" id="105785.A0A2J7QW63"/>
<proteinExistence type="predicted"/>
<evidence type="ECO:0000256" key="1">
    <source>
        <dbReference type="SAM" id="MobiDB-lite"/>
    </source>
</evidence>
<dbReference type="Proteomes" id="UP000235965">
    <property type="component" value="Unassembled WGS sequence"/>
</dbReference>
<feature type="compositionally biased region" description="Acidic residues" evidence="1">
    <location>
        <begin position="137"/>
        <end position="155"/>
    </location>
</feature>
<gene>
    <name evidence="2" type="ORF">B7P43_G04499</name>
</gene>
<accession>A0A2J7QW63</accession>
<feature type="non-terminal residue" evidence="2">
    <location>
        <position position="231"/>
    </location>
</feature>
<protein>
    <submittedName>
        <fullName evidence="2">Uncharacterized protein</fullName>
    </submittedName>
</protein>
<dbReference type="OrthoDB" id="8197744at2759"/>
<dbReference type="AlphaFoldDB" id="A0A2J7QW63"/>
<organism evidence="2 3">
    <name type="scientific">Cryptotermes secundus</name>
    <dbReference type="NCBI Taxonomy" id="105785"/>
    <lineage>
        <taxon>Eukaryota</taxon>
        <taxon>Metazoa</taxon>
        <taxon>Ecdysozoa</taxon>
        <taxon>Arthropoda</taxon>
        <taxon>Hexapoda</taxon>
        <taxon>Insecta</taxon>
        <taxon>Pterygota</taxon>
        <taxon>Neoptera</taxon>
        <taxon>Polyneoptera</taxon>
        <taxon>Dictyoptera</taxon>
        <taxon>Blattodea</taxon>
        <taxon>Blattoidea</taxon>
        <taxon>Termitoidae</taxon>
        <taxon>Kalotermitidae</taxon>
        <taxon>Cryptotermitinae</taxon>
        <taxon>Cryptotermes</taxon>
    </lineage>
</organism>
<reference evidence="2 3" key="1">
    <citation type="submission" date="2017-12" db="EMBL/GenBank/DDBJ databases">
        <title>Hemimetabolous genomes reveal molecular basis of termite eusociality.</title>
        <authorList>
            <person name="Harrison M.C."/>
            <person name="Jongepier E."/>
            <person name="Robertson H.M."/>
            <person name="Arning N."/>
            <person name="Bitard-Feildel T."/>
            <person name="Chao H."/>
            <person name="Childers C.P."/>
            <person name="Dinh H."/>
            <person name="Doddapaneni H."/>
            <person name="Dugan S."/>
            <person name="Gowin J."/>
            <person name="Greiner C."/>
            <person name="Han Y."/>
            <person name="Hu H."/>
            <person name="Hughes D.S.T."/>
            <person name="Huylmans A.-K."/>
            <person name="Kemena C."/>
            <person name="Kremer L.P.M."/>
            <person name="Lee S.L."/>
            <person name="Lopez-Ezquerra A."/>
            <person name="Mallet L."/>
            <person name="Monroy-Kuhn J.M."/>
            <person name="Moser A."/>
            <person name="Murali S.C."/>
            <person name="Muzny D.M."/>
            <person name="Otani S."/>
            <person name="Piulachs M.-D."/>
            <person name="Poelchau M."/>
            <person name="Qu J."/>
            <person name="Schaub F."/>
            <person name="Wada-Katsumata A."/>
            <person name="Worley K.C."/>
            <person name="Xie Q."/>
            <person name="Ylla G."/>
            <person name="Poulsen M."/>
            <person name="Gibbs R.A."/>
            <person name="Schal C."/>
            <person name="Richards S."/>
            <person name="Belles X."/>
            <person name="Korb J."/>
            <person name="Bornberg-Bauer E."/>
        </authorList>
    </citation>
    <scope>NUCLEOTIDE SEQUENCE [LARGE SCALE GENOMIC DNA]</scope>
    <source>
        <tissue evidence="2">Whole body</tissue>
    </source>
</reference>
<feature type="compositionally biased region" description="Acidic residues" evidence="1">
    <location>
        <begin position="197"/>
        <end position="206"/>
    </location>
</feature>
<dbReference type="InParanoid" id="A0A2J7QW63"/>
<feature type="compositionally biased region" description="Low complexity" evidence="1">
    <location>
        <begin position="160"/>
        <end position="171"/>
    </location>
</feature>